<dbReference type="InterPro" id="IPR020843">
    <property type="entry name" value="ER"/>
</dbReference>
<dbReference type="PROSITE" id="PS01162">
    <property type="entry name" value="QOR_ZETA_CRYSTAL"/>
    <property type="match status" value="1"/>
</dbReference>
<feature type="domain" description="Enoyl reductase (ER)" evidence="5">
    <location>
        <begin position="37"/>
        <end position="349"/>
    </location>
</feature>
<evidence type="ECO:0000259" key="5">
    <source>
        <dbReference type="SMART" id="SM00829"/>
    </source>
</evidence>
<dbReference type="OrthoDB" id="48317at2759"/>
<dbReference type="InterPro" id="IPR013149">
    <property type="entry name" value="ADH-like_C"/>
</dbReference>
<proteinExistence type="predicted"/>
<dbReference type="InterPro" id="IPR013154">
    <property type="entry name" value="ADH-like_N"/>
</dbReference>
<organism evidence="6 7">
    <name type="scientific">Zygotorulaspora mrakii</name>
    <name type="common">Zygosaccharomyces mrakii</name>
    <dbReference type="NCBI Taxonomy" id="42260"/>
    <lineage>
        <taxon>Eukaryota</taxon>
        <taxon>Fungi</taxon>
        <taxon>Dikarya</taxon>
        <taxon>Ascomycota</taxon>
        <taxon>Saccharomycotina</taxon>
        <taxon>Saccharomycetes</taxon>
        <taxon>Saccharomycetales</taxon>
        <taxon>Saccharomycetaceae</taxon>
        <taxon>Zygotorulaspora</taxon>
    </lineage>
</organism>
<dbReference type="InterPro" id="IPR047618">
    <property type="entry name" value="QOR-like"/>
</dbReference>
<evidence type="ECO:0000256" key="1">
    <source>
        <dbReference type="ARBA" id="ARBA00022857"/>
    </source>
</evidence>
<dbReference type="EMBL" id="CP058606">
    <property type="protein sequence ID" value="QLG71836.1"/>
    <property type="molecule type" value="Genomic_DNA"/>
</dbReference>
<sequence length="352" mass="38451">MVVLRNTLKIKLPRINMSSSIISVPTTQKVVLIDGIGGLDNIKYVDFPVPKIGGNEILIKNRYVGINFIESYFRKGIYPCELPYVLGREATGSVVAKGDNVTKFEIGDKVAYFSGSTFAQYTKVLDSGVILKLPKEVSDDKMKIVSAALLQGFTALTLSEDAYKVQKGDTILVYAAAGGVGLILLQLLKRKGAHSIAVVSTDEKAALARKNGAEFTVNSSKEDIETAVRKITNGEGVEAAFDSIGRDTFDTTLALLKRKGTFVSYGNASGVVPPLSITRLTPKNIKLVRPQVFGYISDAKDLKHYSDEFFKLIDSGELNILIHKVYSLQDYKEATKELEGRKTVGKLLLEIS</sequence>
<dbReference type="FunFam" id="3.40.50.720:FF:000053">
    <property type="entry name" value="Quinone oxidoreductase 1"/>
    <property type="match status" value="1"/>
</dbReference>
<accession>A0A7H9B025</accession>
<dbReference type="SUPFAM" id="SSF50129">
    <property type="entry name" value="GroES-like"/>
    <property type="match status" value="1"/>
</dbReference>
<reference evidence="6 7" key="1">
    <citation type="submission" date="2020-07" db="EMBL/GenBank/DDBJ databases">
        <title>The yeast mating-type switching endonuclease HO is a domesticated member of an unorthodox homing genetic element family.</title>
        <authorList>
            <person name="Coughlan A.Y."/>
            <person name="Lombardi L."/>
            <person name="Braun-Galleani S."/>
            <person name="Martos A.R."/>
            <person name="Galeote V."/>
            <person name="Bigey F."/>
            <person name="Dequin S."/>
            <person name="Byrne K.P."/>
            <person name="Wolfe K.H."/>
        </authorList>
    </citation>
    <scope>NUCLEOTIDE SEQUENCE [LARGE SCALE GENOMIC DNA]</scope>
    <source>
        <strain evidence="6 7">NRRL Y-6702</strain>
    </source>
</reference>
<evidence type="ECO:0000256" key="4">
    <source>
        <dbReference type="ARBA" id="ARBA00070796"/>
    </source>
</evidence>
<dbReference type="Pfam" id="PF00107">
    <property type="entry name" value="ADH_zinc_N"/>
    <property type="match status" value="1"/>
</dbReference>
<evidence type="ECO:0000313" key="7">
    <source>
        <dbReference type="Proteomes" id="UP000509704"/>
    </source>
</evidence>
<dbReference type="InterPro" id="IPR011032">
    <property type="entry name" value="GroES-like_sf"/>
</dbReference>
<dbReference type="PANTHER" id="PTHR48106:SF13">
    <property type="entry name" value="QUINONE OXIDOREDUCTASE-RELATED"/>
    <property type="match status" value="1"/>
</dbReference>
<dbReference type="AlphaFoldDB" id="A0A7H9B025"/>
<gene>
    <name evidence="6" type="ORF">HG535_0C01850</name>
</gene>
<dbReference type="Proteomes" id="UP000509704">
    <property type="component" value="Chromosome 3"/>
</dbReference>
<dbReference type="InterPro" id="IPR036291">
    <property type="entry name" value="NAD(P)-bd_dom_sf"/>
</dbReference>
<dbReference type="Pfam" id="PF08240">
    <property type="entry name" value="ADH_N"/>
    <property type="match status" value="1"/>
</dbReference>
<evidence type="ECO:0000256" key="3">
    <source>
        <dbReference type="ARBA" id="ARBA00043088"/>
    </source>
</evidence>
<dbReference type="Gene3D" id="3.40.50.720">
    <property type="entry name" value="NAD(P)-binding Rossmann-like Domain"/>
    <property type="match status" value="1"/>
</dbReference>
<protein>
    <recommendedName>
        <fullName evidence="4">Probable quinone oxidoreductase</fullName>
    </recommendedName>
    <alternativeName>
        <fullName evidence="3">NADPH:quinone reductase</fullName>
    </alternativeName>
</protein>
<dbReference type="GO" id="GO:0035925">
    <property type="term" value="F:mRNA 3'-UTR AU-rich region binding"/>
    <property type="evidence" value="ECO:0007669"/>
    <property type="project" value="TreeGrafter"/>
</dbReference>
<keyword evidence="2" id="KW-0560">Oxidoreductase</keyword>
<dbReference type="PANTHER" id="PTHR48106">
    <property type="entry name" value="QUINONE OXIDOREDUCTASE PIG3-RELATED"/>
    <property type="match status" value="1"/>
</dbReference>
<evidence type="ECO:0000313" key="6">
    <source>
        <dbReference type="EMBL" id="QLG71836.1"/>
    </source>
</evidence>
<dbReference type="KEGG" id="zmk:HG535_0C01850"/>
<dbReference type="GO" id="GO:0070402">
    <property type="term" value="F:NADPH binding"/>
    <property type="evidence" value="ECO:0007669"/>
    <property type="project" value="TreeGrafter"/>
</dbReference>
<dbReference type="SMART" id="SM00829">
    <property type="entry name" value="PKS_ER"/>
    <property type="match status" value="1"/>
</dbReference>
<dbReference type="RefSeq" id="XP_037143564.1">
    <property type="nucleotide sequence ID" value="XM_037287669.1"/>
</dbReference>
<dbReference type="GO" id="GO:0005829">
    <property type="term" value="C:cytosol"/>
    <property type="evidence" value="ECO:0007669"/>
    <property type="project" value="TreeGrafter"/>
</dbReference>
<dbReference type="GO" id="GO:0003960">
    <property type="term" value="F:quinone reductase (NADPH) activity"/>
    <property type="evidence" value="ECO:0007669"/>
    <property type="project" value="InterPro"/>
</dbReference>
<keyword evidence="7" id="KW-1185">Reference proteome</keyword>
<dbReference type="GeneID" id="59235532"/>
<dbReference type="CDD" id="cd05286">
    <property type="entry name" value="QOR2"/>
    <property type="match status" value="1"/>
</dbReference>
<dbReference type="SUPFAM" id="SSF51735">
    <property type="entry name" value="NAD(P)-binding Rossmann-fold domains"/>
    <property type="match status" value="1"/>
</dbReference>
<name>A0A7H9B025_ZYGMR</name>
<dbReference type="GO" id="GO:0008270">
    <property type="term" value="F:zinc ion binding"/>
    <property type="evidence" value="ECO:0007669"/>
    <property type="project" value="InterPro"/>
</dbReference>
<dbReference type="InterPro" id="IPR002364">
    <property type="entry name" value="Quin_OxRdtase/zeta-crystal_CS"/>
</dbReference>
<evidence type="ECO:0000256" key="2">
    <source>
        <dbReference type="ARBA" id="ARBA00023002"/>
    </source>
</evidence>
<keyword evidence="1" id="KW-0521">NADP</keyword>
<dbReference type="Gene3D" id="3.90.180.10">
    <property type="entry name" value="Medium-chain alcohol dehydrogenases, catalytic domain"/>
    <property type="match status" value="1"/>
</dbReference>